<evidence type="ECO:0000313" key="3">
    <source>
        <dbReference type="Proteomes" id="UP001153678"/>
    </source>
</evidence>
<gene>
    <name evidence="2" type="ORF">FWILDA_LOCUS14286</name>
</gene>
<comment type="caution">
    <text evidence="2">The sequence shown here is derived from an EMBL/GenBank/DDBJ whole genome shotgun (WGS) entry which is preliminary data.</text>
</comment>
<feature type="binding site" evidence="1">
    <location>
        <position position="124"/>
    </location>
    <ligand>
        <name>Mg(2+)</name>
        <dbReference type="ChEBI" id="CHEBI:18420"/>
    </ligand>
</feature>
<organism evidence="2 3">
    <name type="scientific">Funneliformis geosporum</name>
    <dbReference type="NCBI Taxonomy" id="1117311"/>
    <lineage>
        <taxon>Eukaryota</taxon>
        <taxon>Fungi</taxon>
        <taxon>Fungi incertae sedis</taxon>
        <taxon>Mucoromycota</taxon>
        <taxon>Glomeromycotina</taxon>
        <taxon>Glomeromycetes</taxon>
        <taxon>Glomerales</taxon>
        <taxon>Glomeraceae</taxon>
        <taxon>Funneliformis</taxon>
    </lineage>
</organism>
<dbReference type="EMBL" id="CAMKVN010006085">
    <property type="protein sequence ID" value="CAI2189853.1"/>
    <property type="molecule type" value="Genomic_DNA"/>
</dbReference>
<comment type="cofactor">
    <cofactor evidence="1">
        <name>Mg(2+)</name>
        <dbReference type="ChEBI" id="CHEBI:18420"/>
    </cofactor>
</comment>
<keyword evidence="1" id="KW-0460">Magnesium</keyword>
<name>A0A9W4X283_9GLOM</name>
<dbReference type="Pfam" id="PF03737">
    <property type="entry name" value="RraA-like"/>
    <property type="match status" value="1"/>
</dbReference>
<protein>
    <submittedName>
        <fullName evidence="2">4736_t:CDS:1</fullName>
    </submittedName>
</protein>
<dbReference type="PANTHER" id="PTHR33254">
    <property type="entry name" value="4-HYDROXY-4-METHYL-2-OXOGLUTARATE ALDOLASE 3-RELATED"/>
    <property type="match status" value="1"/>
</dbReference>
<accession>A0A9W4X283</accession>
<keyword evidence="1" id="KW-0479">Metal-binding</keyword>
<sequence length="242" mass="26273">MKGLNLDEKFCALKEFASDDIADALMKLNVPYGGFLPDIVMYGPERQAGNTKLIGPAYTIKTVLRTDTTSPRPKQHFADAAPPGSVVFVSVPPNTVNAAWGGLMTARVKAKGANGIVVDGRIRDLAEIREEGIPAFAKGTSSLSAKDFIRPTALNHPVTLNGNYDPPIVIRPGDIIFGDLDGVICIPRRLLDTVIEMCKVNKKIDAGLKEQVKKGISLVEIFAMYRIKWAKDDDDHPASWGS</sequence>
<dbReference type="AlphaFoldDB" id="A0A9W4X283"/>
<dbReference type="InterPro" id="IPR036704">
    <property type="entry name" value="RraA/RraA-like_sf"/>
</dbReference>
<evidence type="ECO:0000313" key="2">
    <source>
        <dbReference type="EMBL" id="CAI2189853.1"/>
    </source>
</evidence>
<dbReference type="PANTHER" id="PTHR33254:SF4">
    <property type="entry name" value="4-HYDROXY-4-METHYL-2-OXOGLUTARATE ALDOLASE 3-RELATED"/>
    <property type="match status" value="1"/>
</dbReference>
<proteinExistence type="predicted"/>
<keyword evidence="3" id="KW-1185">Reference proteome</keyword>
<dbReference type="GO" id="GO:0008948">
    <property type="term" value="F:oxaloacetate decarboxylase activity"/>
    <property type="evidence" value="ECO:0007669"/>
    <property type="project" value="TreeGrafter"/>
</dbReference>
<dbReference type="Gene3D" id="3.50.30.40">
    <property type="entry name" value="Ribonuclease E inhibitor RraA/RraA-like"/>
    <property type="match status" value="1"/>
</dbReference>
<dbReference type="OrthoDB" id="1476984at2759"/>
<dbReference type="SUPFAM" id="SSF89562">
    <property type="entry name" value="RraA-like"/>
    <property type="match status" value="1"/>
</dbReference>
<reference evidence="2" key="1">
    <citation type="submission" date="2022-08" db="EMBL/GenBank/DDBJ databases">
        <authorList>
            <person name="Kallberg Y."/>
            <person name="Tangrot J."/>
            <person name="Rosling A."/>
        </authorList>
    </citation>
    <scope>NUCLEOTIDE SEQUENCE</scope>
    <source>
        <strain evidence="2">Wild A</strain>
    </source>
</reference>
<dbReference type="CDD" id="cd16841">
    <property type="entry name" value="RraA_family"/>
    <property type="match status" value="1"/>
</dbReference>
<dbReference type="GO" id="GO:0047443">
    <property type="term" value="F:4-hydroxy-4-methyl-2-oxoglutarate aldolase activity"/>
    <property type="evidence" value="ECO:0007669"/>
    <property type="project" value="TreeGrafter"/>
</dbReference>
<feature type="binding site" evidence="1">
    <location>
        <position position="123"/>
    </location>
    <ligand>
        <name>substrate</name>
    </ligand>
</feature>
<dbReference type="InterPro" id="IPR005493">
    <property type="entry name" value="RraA/RraA-like"/>
</dbReference>
<dbReference type="Proteomes" id="UP001153678">
    <property type="component" value="Unassembled WGS sequence"/>
</dbReference>
<dbReference type="GO" id="GO:0046872">
    <property type="term" value="F:metal ion binding"/>
    <property type="evidence" value="ECO:0007669"/>
    <property type="project" value="UniProtKB-KW"/>
</dbReference>
<feature type="binding site" evidence="1">
    <location>
        <begin position="101"/>
        <end position="104"/>
    </location>
    <ligand>
        <name>substrate</name>
    </ligand>
</feature>
<evidence type="ECO:0000256" key="1">
    <source>
        <dbReference type="PIRSR" id="PIRSR605493-1"/>
    </source>
</evidence>